<feature type="transmembrane region" description="Helical" evidence="1">
    <location>
        <begin position="70"/>
        <end position="88"/>
    </location>
</feature>
<proteinExistence type="predicted"/>
<dbReference type="Pfam" id="PF14897">
    <property type="entry name" value="EpsG"/>
    <property type="match status" value="1"/>
</dbReference>
<gene>
    <name evidence="2" type="primary">wzy</name>
</gene>
<reference evidence="2" key="1">
    <citation type="submission" date="2021-04" db="EMBL/GenBank/DDBJ databases">
        <authorList>
            <person name="Shneider M.M."/>
            <person name="Mikhailova Y.A."/>
            <person name="Shelenkov A.A."/>
            <person name="Shagin D.A."/>
        </authorList>
    </citation>
    <scope>NUCLEOTIDE SEQUENCE</scope>
    <source>
        <strain evidence="2">MA-46-1632</strain>
    </source>
</reference>
<dbReference type="EMBL" id="MZ064058">
    <property type="protein sequence ID" value="QWY12748.1"/>
    <property type="molecule type" value="Genomic_DNA"/>
</dbReference>
<feature type="transmembrane region" description="Helical" evidence="1">
    <location>
        <begin position="174"/>
        <end position="191"/>
    </location>
</feature>
<keyword evidence="1" id="KW-1133">Transmembrane helix</keyword>
<sequence length="321" mass="38610">MSNFIVSKYKLFQWLFLFPTSLLVCYFVTMRDENLRDYQNYLFMFNNLAEDVEPSFRLINKLFFSYTDGFLYLLFVYAFLGFFLKIYFGSKFIHKQQGLYLYILYLISYLIVFFTLWDLIQIRYSVGVSFFILGAFYKNYYVKLIFFVLAVLFHYSMILPIGLYLILFFVEKNIYRLALIPLLLVVSSFAMKQSLYAEKYTKSAYNIESVPLLSGQYFFIFLMFILFCFLRRMVNPIFKKEVNIIFLISTSMLFLMVVMAAYFPAISDRLLSMTTFLFLLCLFFIKGKYYKFVLTVFIIIFNLWYLKTYILNPYGLLYNPY</sequence>
<evidence type="ECO:0000313" key="2">
    <source>
        <dbReference type="EMBL" id="QWY12748.1"/>
    </source>
</evidence>
<keyword evidence="1" id="KW-0812">Transmembrane</keyword>
<name>A0A8F2ZGH7_ACIBA</name>
<feature type="transmembrane region" description="Helical" evidence="1">
    <location>
        <begin position="140"/>
        <end position="167"/>
    </location>
</feature>
<keyword evidence="1" id="KW-0472">Membrane</keyword>
<dbReference type="AlphaFoldDB" id="A0A8F2ZGH7"/>
<accession>A0A8F2ZGH7</accession>
<feature type="transmembrane region" description="Helical" evidence="1">
    <location>
        <begin position="269"/>
        <end position="285"/>
    </location>
</feature>
<feature type="transmembrane region" description="Helical" evidence="1">
    <location>
        <begin position="242"/>
        <end position="263"/>
    </location>
</feature>
<evidence type="ECO:0000256" key="1">
    <source>
        <dbReference type="SAM" id="Phobius"/>
    </source>
</evidence>
<feature type="transmembrane region" description="Helical" evidence="1">
    <location>
        <begin position="12"/>
        <end position="29"/>
    </location>
</feature>
<feature type="transmembrane region" description="Helical" evidence="1">
    <location>
        <begin position="211"/>
        <end position="230"/>
    </location>
</feature>
<dbReference type="InterPro" id="IPR049458">
    <property type="entry name" value="EpsG-like"/>
</dbReference>
<feature type="transmembrane region" description="Helical" evidence="1">
    <location>
        <begin position="292"/>
        <end position="311"/>
    </location>
</feature>
<feature type="transmembrane region" description="Helical" evidence="1">
    <location>
        <begin position="100"/>
        <end position="120"/>
    </location>
</feature>
<organism evidence="2">
    <name type="scientific">Acinetobacter baumannii</name>
    <dbReference type="NCBI Taxonomy" id="470"/>
    <lineage>
        <taxon>Bacteria</taxon>
        <taxon>Pseudomonadati</taxon>
        <taxon>Pseudomonadota</taxon>
        <taxon>Gammaproteobacteria</taxon>
        <taxon>Moraxellales</taxon>
        <taxon>Moraxellaceae</taxon>
        <taxon>Acinetobacter</taxon>
        <taxon>Acinetobacter calcoaceticus/baumannii complex</taxon>
    </lineage>
</organism>
<protein>
    <submittedName>
        <fullName evidence="2">Oligosaccharide-unit polymerase</fullName>
    </submittedName>
</protein>